<gene>
    <name evidence="9" type="ORF">g.4778</name>
</gene>
<evidence type="ECO:0000256" key="1">
    <source>
        <dbReference type="ARBA" id="ARBA00004323"/>
    </source>
</evidence>
<evidence type="ECO:0000259" key="8">
    <source>
        <dbReference type="Pfam" id="PF04572"/>
    </source>
</evidence>
<dbReference type="GO" id="GO:0000139">
    <property type="term" value="C:Golgi membrane"/>
    <property type="evidence" value="ECO:0007669"/>
    <property type="project" value="UniProtKB-SubCell"/>
</dbReference>
<dbReference type="AlphaFoldDB" id="A0A1B6M2G1"/>
<dbReference type="GO" id="GO:0006688">
    <property type="term" value="P:glycosphingolipid biosynthetic process"/>
    <property type="evidence" value="ECO:0007669"/>
    <property type="project" value="TreeGrafter"/>
</dbReference>
<dbReference type="Gene3D" id="3.90.550.20">
    <property type="match status" value="1"/>
</dbReference>
<dbReference type="Pfam" id="PF04488">
    <property type="entry name" value="Gly_transf_sug"/>
    <property type="match status" value="1"/>
</dbReference>
<protein>
    <recommendedName>
        <fullName evidence="8">Alpha 1,4-glycosyltransferase domain-containing protein</fullName>
    </recommendedName>
</protein>
<dbReference type="InterPro" id="IPR051981">
    <property type="entry name" value="Glycosyltransf_32"/>
</dbReference>
<evidence type="ECO:0000256" key="2">
    <source>
        <dbReference type="ARBA" id="ARBA00009003"/>
    </source>
</evidence>
<dbReference type="PANTHER" id="PTHR12042:SF21">
    <property type="entry name" value="ALPHA1,4-GALACTOSYLTRANSFERASE 1-RELATED"/>
    <property type="match status" value="1"/>
</dbReference>
<keyword evidence="6 7" id="KW-0472">Membrane</keyword>
<dbReference type="GO" id="GO:0016758">
    <property type="term" value="F:hexosyltransferase activity"/>
    <property type="evidence" value="ECO:0007669"/>
    <property type="project" value="UniProtKB-ARBA"/>
</dbReference>
<dbReference type="EMBL" id="GEBQ01009870">
    <property type="protein sequence ID" value="JAT30107.1"/>
    <property type="molecule type" value="Transcribed_RNA"/>
</dbReference>
<evidence type="ECO:0000256" key="4">
    <source>
        <dbReference type="ARBA" id="ARBA00022679"/>
    </source>
</evidence>
<keyword evidence="4" id="KW-0808">Transferase</keyword>
<accession>A0A1B6M2G1</accession>
<evidence type="ECO:0000256" key="6">
    <source>
        <dbReference type="ARBA" id="ARBA00023136"/>
    </source>
</evidence>
<dbReference type="InterPro" id="IPR007652">
    <property type="entry name" value="A1-4-GlycosylTfrase_dom"/>
</dbReference>
<keyword evidence="7" id="KW-0812">Transmembrane</keyword>
<dbReference type="InterPro" id="IPR007577">
    <property type="entry name" value="GlycoTrfase_DXD_sugar-bd_CS"/>
</dbReference>
<dbReference type="Pfam" id="PF04572">
    <property type="entry name" value="Gb3_synth"/>
    <property type="match status" value="1"/>
</dbReference>
<dbReference type="SUPFAM" id="SSF53448">
    <property type="entry name" value="Nucleotide-diphospho-sugar transferases"/>
    <property type="match status" value="1"/>
</dbReference>
<organism evidence="9">
    <name type="scientific">Graphocephala atropunctata</name>
    <dbReference type="NCBI Taxonomy" id="36148"/>
    <lineage>
        <taxon>Eukaryota</taxon>
        <taxon>Metazoa</taxon>
        <taxon>Ecdysozoa</taxon>
        <taxon>Arthropoda</taxon>
        <taxon>Hexapoda</taxon>
        <taxon>Insecta</taxon>
        <taxon>Pterygota</taxon>
        <taxon>Neoptera</taxon>
        <taxon>Paraneoptera</taxon>
        <taxon>Hemiptera</taxon>
        <taxon>Auchenorrhyncha</taxon>
        <taxon>Membracoidea</taxon>
        <taxon>Cicadellidae</taxon>
        <taxon>Cicadellinae</taxon>
        <taxon>Cicadellini</taxon>
        <taxon>Graphocephala</taxon>
    </lineage>
</organism>
<keyword evidence="3" id="KW-0328">Glycosyltransferase</keyword>
<feature type="domain" description="Alpha 1,4-glycosyltransferase" evidence="8">
    <location>
        <begin position="281"/>
        <end position="409"/>
    </location>
</feature>
<evidence type="ECO:0000256" key="5">
    <source>
        <dbReference type="ARBA" id="ARBA00023034"/>
    </source>
</evidence>
<comment type="similarity">
    <text evidence="2">Belongs to the glycosyltransferase 32 family.</text>
</comment>
<comment type="subcellular location">
    <subcellularLocation>
        <location evidence="1">Golgi apparatus membrane</location>
        <topology evidence="1">Single-pass type II membrane protein</topology>
    </subcellularLocation>
</comment>
<dbReference type="InterPro" id="IPR029044">
    <property type="entry name" value="Nucleotide-diphossugar_trans"/>
</dbReference>
<keyword evidence="5" id="KW-0333">Golgi apparatus</keyword>
<proteinExistence type="inferred from homology"/>
<evidence type="ECO:0000256" key="3">
    <source>
        <dbReference type="ARBA" id="ARBA00022676"/>
    </source>
</evidence>
<reference evidence="9" key="1">
    <citation type="submission" date="2015-11" db="EMBL/GenBank/DDBJ databases">
        <title>De novo transcriptome assembly of four potential Pierce s Disease insect vectors from Arizona vineyards.</title>
        <authorList>
            <person name="Tassone E.E."/>
        </authorList>
    </citation>
    <scope>NUCLEOTIDE SEQUENCE</scope>
</reference>
<evidence type="ECO:0000256" key="7">
    <source>
        <dbReference type="SAM" id="Phobius"/>
    </source>
</evidence>
<sequence>MKKSKFNRSIKCIALPIVLIVYFLSGYIFVSKLYDNRKQKRSTTPLQFIDNLWIGKNLKALKNSTFKNLSFKNETEFKNESSRSPNLEEPNNMNKTEFEHKRKRKLFLEMADINKTVKNIFFVESRCSTEKMLKGYADNKGLVLTARQSCAVESTAVTNPDRTVFVFHSCPLEDDFLHHSPQYVVRLFSYPNVHVVRLNNSLVFDGSPVQRLFEDRLLENSSFPVEHSSDIIRLVLLWRFGGTYCDLDVVTIRSLEGLRSNWAGAEDEESVATGVMNFDHQGAAHDMLQRMLEHINQHYDRNGWTSNGPWLMTTFVIRECNISQVREAESHCLLDFTVYKSYILYPIHYSQVHQLFVPHLGSQTARNVKTSSYSVHMWNKISHDMPVFVGSTQGYALLADQFCPNVYRSCGTLF</sequence>
<evidence type="ECO:0000313" key="9">
    <source>
        <dbReference type="EMBL" id="JAT30107.1"/>
    </source>
</evidence>
<feature type="transmembrane region" description="Helical" evidence="7">
    <location>
        <begin position="12"/>
        <end position="30"/>
    </location>
</feature>
<keyword evidence="7" id="KW-1133">Transmembrane helix</keyword>
<name>A0A1B6M2G1_9HEMI</name>
<dbReference type="PANTHER" id="PTHR12042">
    <property type="entry name" value="LACTOSYLCERAMIDE 4-ALPHA-GALACTOSYLTRANSFERASE ALPHA- 1,4-GALACTOSYLTRANSFERASE"/>
    <property type="match status" value="1"/>
</dbReference>